<evidence type="ECO:0000256" key="10">
    <source>
        <dbReference type="PROSITE-ProRule" id="PRU01360"/>
    </source>
</evidence>
<feature type="domain" description="TonB-dependent receptor-like beta-barrel" evidence="13">
    <location>
        <begin position="197"/>
        <end position="622"/>
    </location>
</feature>
<evidence type="ECO:0000256" key="8">
    <source>
        <dbReference type="ARBA" id="ARBA00023170"/>
    </source>
</evidence>
<dbReference type="GO" id="GO:0015344">
    <property type="term" value="F:siderophore uptake transmembrane transporter activity"/>
    <property type="evidence" value="ECO:0007669"/>
    <property type="project" value="TreeGrafter"/>
</dbReference>
<dbReference type="Pfam" id="PF00593">
    <property type="entry name" value="TonB_dep_Rec_b-barrel"/>
    <property type="match status" value="1"/>
</dbReference>
<gene>
    <name evidence="15" type="ORF">FVR03_21790</name>
</gene>
<dbReference type="GO" id="GO:0009279">
    <property type="term" value="C:cell outer membrane"/>
    <property type="evidence" value="ECO:0007669"/>
    <property type="project" value="UniProtKB-SubCell"/>
</dbReference>
<dbReference type="InterPro" id="IPR012910">
    <property type="entry name" value="Plug_dom"/>
</dbReference>
<keyword evidence="8 15" id="KW-0675">Receptor</keyword>
<dbReference type="EMBL" id="VRTY01000128">
    <property type="protein sequence ID" value="TXK26422.1"/>
    <property type="molecule type" value="Genomic_DNA"/>
</dbReference>
<comment type="similarity">
    <text evidence="10 11">Belongs to the TonB-dependent receptor family.</text>
</comment>
<dbReference type="InterPro" id="IPR036942">
    <property type="entry name" value="Beta-barrel_TonB_sf"/>
</dbReference>
<dbReference type="InterPro" id="IPR039426">
    <property type="entry name" value="TonB-dep_rcpt-like"/>
</dbReference>
<accession>A0A5C8J051</accession>
<feature type="domain" description="TonB-dependent receptor plug" evidence="14">
    <location>
        <begin position="58"/>
        <end position="159"/>
    </location>
</feature>
<protein>
    <submittedName>
        <fullName evidence="15">TonB-dependent receptor plug domain-containing protein</fullName>
    </submittedName>
</protein>
<keyword evidence="3 10" id="KW-1134">Transmembrane beta strand</keyword>
<dbReference type="Proteomes" id="UP000321926">
    <property type="component" value="Unassembled WGS sequence"/>
</dbReference>
<dbReference type="PANTHER" id="PTHR30069">
    <property type="entry name" value="TONB-DEPENDENT OUTER MEMBRANE RECEPTOR"/>
    <property type="match status" value="1"/>
</dbReference>
<dbReference type="AlphaFoldDB" id="A0A5C8J051"/>
<evidence type="ECO:0000256" key="1">
    <source>
        <dbReference type="ARBA" id="ARBA00004571"/>
    </source>
</evidence>
<evidence type="ECO:0000256" key="7">
    <source>
        <dbReference type="ARBA" id="ARBA00023136"/>
    </source>
</evidence>
<evidence type="ECO:0000259" key="14">
    <source>
        <dbReference type="Pfam" id="PF07715"/>
    </source>
</evidence>
<dbReference type="InterPro" id="IPR000531">
    <property type="entry name" value="Beta-barrel_TonB"/>
</dbReference>
<keyword evidence="9 10" id="KW-0998">Cell outer membrane</keyword>
<name>A0A5C8J051_9BACT</name>
<dbReference type="InterPro" id="IPR037066">
    <property type="entry name" value="Plug_dom_sf"/>
</dbReference>
<keyword evidence="5 12" id="KW-0732">Signal</keyword>
<dbReference type="PANTHER" id="PTHR30069:SF29">
    <property type="entry name" value="HEMOGLOBIN AND HEMOGLOBIN-HAPTOGLOBIN-BINDING PROTEIN 1-RELATED"/>
    <property type="match status" value="1"/>
</dbReference>
<keyword evidence="6 11" id="KW-0798">TonB box</keyword>
<evidence type="ECO:0000313" key="16">
    <source>
        <dbReference type="Proteomes" id="UP000321926"/>
    </source>
</evidence>
<feature type="signal peptide" evidence="12">
    <location>
        <begin position="1"/>
        <end position="33"/>
    </location>
</feature>
<proteinExistence type="inferred from homology"/>
<evidence type="ECO:0000313" key="15">
    <source>
        <dbReference type="EMBL" id="TXK26422.1"/>
    </source>
</evidence>
<dbReference type="Gene3D" id="2.40.170.20">
    <property type="entry name" value="TonB-dependent receptor, beta-barrel domain"/>
    <property type="match status" value="1"/>
</dbReference>
<evidence type="ECO:0000259" key="13">
    <source>
        <dbReference type="Pfam" id="PF00593"/>
    </source>
</evidence>
<evidence type="ECO:0000256" key="3">
    <source>
        <dbReference type="ARBA" id="ARBA00022452"/>
    </source>
</evidence>
<keyword evidence="4 10" id="KW-0812">Transmembrane</keyword>
<dbReference type="GO" id="GO:0044718">
    <property type="term" value="P:siderophore transmembrane transport"/>
    <property type="evidence" value="ECO:0007669"/>
    <property type="project" value="TreeGrafter"/>
</dbReference>
<evidence type="ECO:0000256" key="9">
    <source>
        <dbReference type="ARBA" id="ARBA00023237"/>
    </source>
</evidence>
<dbReference type="SUPFAM" id="SSF56935">
    <property type="entry name" value="Porins"/>
    <property type="match status" value="1"/>
</dbReference>
<comment type="subcellular location">
    <subcellularLocation>
        <location evidence="1 10">Cell outer membrane</location>
        <topology evidence="1 10">Multi-pass membrane protein</topology>
    </subcellularLocation>
</comment>
<dbReference type="Pfam" id="PF07715">
    <property type="entry name" value="Plug"/>
    <property type="match status" value="1"/>
</dbReference>
<evidence type="ECO:0000256" key="12">
    <source>
        <dbReference type="SAM" id="SignalP"/>
    </source>
</evidence>
<evidence type="ECO:0000256" key="6">
    <source>
        <dbReference type="ARBA" id="ARBA00023077"/>
    </source>
</evidence>
<reference evidence="15 16" key="1">
    <citation type="submission" date="2019-08" db="EMBL/GenBank/DDBJ databases">
        <authorList>
            <person name="Shi S."/>
        </authorList>
    </citation>
    <scope>NUCLEOTIDE SEQUENCE [LARGE SCALE GENOMIC DNA]</scope>
    <source>
        <strain evidence="15 16">GY10130</strain>
    </source>
</reference>
<dbReference type="RefSeq" id="WP_147923893.1">
    <property type="nucleotide sequence ID" value="NZ_VRTY01000128.1"/>
</dbReference>
<evidence type="ECO:0000256" key="2">
    <source>
        <dbReference type="ARBA" id="ARBA00022448"/>
    </source>
</evidence>
<organism evidence="15 16">
    <name type="scientific">Pontibacter qinzhouensis</name>
    <dbReference type="NCBI Taxonomy" id="2603253"/>
    <lineage>
        <taxon>Bacteria</taxon>
        <taxon>Pseudomonadati</taxon>
        <taxon>Bacteroidota</taxon>
        <taxon>Cytophagia</taxon>
        <taxon>Cytophagales</taxon>
        <taxon>Hymenobacteraceae</taxon>
        <taxon>Pontibacter</taxon>
    </lineage>
</organism>
<comment type="caution">
    <text evidence="15">The sequence shown here is derived from an EMBL/GenBank/DDBJ whole genome shotgun (WGS) entry which is preliminary data.</text>
</comment>
<dbReference type="OrthoDB" id="9762903at2"/>
<dbReference type="Gene3D" id="2.170.130.10">
    <property type="entry name" value="TonB-dependent receptor, plug domain"/>
    <property type="match status" value="1"/>
</dbReference>
<keyword evidence="2 10" id="KW-0813">Transport</keyword>
<sequence length="647" mass="71689">MLRDLSACIVKYFTLRGVLFLMAFCCLAQVAKAQQDTSFYQLKAVEVFGKPAEVFAAGSRVSSLDSSYLRTYTSATLAEALQTRTPLYLKTYGASGISSVSFRGTSASHTAVLWNGLNIAMPSLGQNDFATLPLSGIGQVAVQHGAAGAHYGNGAIGGAVLLQSPEQAGKGIGAEVQQEVGSFGRYYSNAALRYSNNKLTVGASGYWQEAQNNFTYRDLGRFGAPETRQEQARVQQKGITQDLKWQFAPKSYLAFRSWYTYTHRQLQPAMGAAANKAEQLDKNLRLMAEFGHTSRIGETTVKAGYFTDFLHYTDVSNNSVTDITTYQLQAEQTYTYGQSWSLRAGLNLQHFAADVRGYGGEVTEDRAAAFLLFRYDPDPKLALSLNLRQAFVKGYNPSPTPTLGASWQFVSIGEHLLYLKGNVSGSYRVPTLNERFWRPGGNPLLKPEQGWQAESGLRHTYSKGNLTLESEFTGFYMLVDNWVLWTESEFGYWTPLNLQKVRSQGLEWSSRATTVAGEFRPGLSLGYALTSTQQVAAYEGTSAELNKQLPYVPLHKVTVATDAAWRSWTFTGNLIYNSERFTNNNNSSSMPGFTLLGLALGRQFRFGPGNLHCTLRADNVTNTEYQTMVNRAMPPRNYTLNLRFIIP</sequence>
<evidence type="ECO:0000256" key="11">
    <source>
        <dbReference type="RuleBase" id="RU003357"/>
    </source>
</evidence>
<dbReference type="PROSITE" id="PS52016">
    <property type="entry name" value="TONB_DEPENDENT_REC_3"/>
    <property type="match status" value="1"/>
</dbReference>
<feature type="chain" id="PRO_5023116060" evidence="12">
    <location>
        <begin position="34"/>
        <end position="647"/>
    </location>
</feature>
<keyword evidence="16" id="KW-1185">Reference proteome</keyword>
<evidence type="ECO:0000256" key="4">
    <source>
        <dbReference type="ARBA" id="ARBA00022692"/>
    </source>
</evidence>
<keyword evidence="7 10" id="KW-0472">Membrane</keyword>
<evidence type="ECO:0000256" key="5">
    <source>
        <dbReference type="ARBA" id="ARBA00022729"/>
    </source>
</evidence>